<evidence type="ECO:0000256" key="1">
    <source>
        <dbReference type="SAM" id="MobiDB-lite"/>
    </source>
</evidence>
<dbReference type="EMBL" id="CP019893">
    <property type="protein sequence ID" value="ARS89477.1"/>
    <property type="molecule type" value="Genomic_DNA"/>
</dbReference>
<organism evidence="2 3">
    <name type="scientific">Natrarchaeobaculum aegyptiacum</name>
    <dbReference type="NCBI Taxonomy" id="745377"/>
    <lineage>
        <taxon>Archaea</taxon>
        <taxon>Methanobacteriati</taxon>
        <taxon>Methanobacteriota</taxon>
        <taxon>Stenosarchaea group</taxon>
        <taxon>Halobacteria</taxon>
        <taxon>Halobacteriales</taxon>
        <taxon>Natrialbaceae</taxon>
        <taxon>Natrarchaeobaculum</taxon>
    </lineage>
</organism>
<keyword evidence="3" id="KW-1185">Reference proteome</keyword>
<protein>
    <submittedName>
        <fullName evidence="2">Uncharacterized protein</fullName>
    </submittedName>
</protein>
<proteinExistence type="predicted"/>
<feature type="compositionally biased region" description="Polar residues" evidence="1">
    <location>
        <begin position="33"/>
        <end position="49"/>
    </location>
</feature>
<dbReference type="KEGG" id="naj:B1756_06770"/>
<feature type="region of interest" description="Disordered" evidence="1">
    <location>
        <begin position="1"/>
        <end position="53"/>
    </location>
</feature>
<name>A0A2Z2HVC1_9EURY</name>
<gene>
    <name evidence="2" type="ORF">B1756_06770</name>
</gene>
<dbReference type="AlphaFoldDB" id="A0A2Z2HVC1"/>
<reference evidence="3" key="1">
    <citation type="submission" date="2017-02" db="EMBL/GenBank/DDBJ databases">
        <title>Natronthermophilus aegyptiacus gen. nov.,sp. nov., an aerobic, extremely halophilic alkalithermophilic archaeon isolated from the athalassohaline Wadi An Natrun, Egypt.</title>
        <authorList>
            <person name="Zhao B."/>
        </authorList>
    </citation>
    <scope>NUCLEOTIDE SEQUENCE [LARGE SCALE GENOMIC DNA]</scope>
    <source>
        <strain evidence="3">JW/NM-HA 15</strain>
    </source>
</reference>
<sequence>MGIKQIDDLTVYPGNGPVQKRDRETLEPGSVGIRTTNIHRGGEPTSTPVVNGGVIDETADDERRNERAANGTADYLECEVCHTRVPASVHREHLLKACPGEWTRVLGSSGAHYRAEVCQGELLIFDTRTIFTNT</sequence>
<dbReference type="Proteomes" id="UP000250088">
    <property type="component" value="Chromosome"/>
</dbReference>
<evidence type="ECO:0000313" key="3">
    <source>
        <dbReference type="Proteomes" id="UP000250088"/>
    </source>
</evidence>
<accession>A0A2Z2HVC1</accession>
<evidence type="ECO:0000313" key="2">
    <source>
        <dbReference type="EMBL" id="ARS89477.1"/>
    </source>
</evidence>